<dbReference type="InterPro" id="IPR006073">
    <property type="entry name" value="GTP-bd"/>
</dbReference>
<dbReference type="PANTHER" id="PTHR42714:SF6">
    <property type="entry name" value="TRANSLATION INITIATION FACTOR IF-2"/>
    <property type="match status" value="1"/>
</dbReference>
<dbReference type="NCBIfam" id="TIGR00231">
    <property type="entry name" value="small_GTP"/>
    <property type="match status" value="1"/>
</dbReference>
<dbReference type="PANTHER" id="PTHR42714">
    <property type="entry name" value="TRNA MODIFICATION GTPASE GTPBP3"/>
    <property type="match status" value="1"/>
</dbReference>
<dbReference type="Gene3D" id="3.40.50.300">
    <property type="entry name" value="P-loop containing nucleotide triphosphate hydrolases"/>
    <property type="match status" value="1"/>
</dbReference>
<evidence type="ECO:0000259" key="7">
    <source>
        <dbReference type="Pfam" id="PF01926"/>
    </source>
</evidence>
<evidence type="ECO:0000256" key="4">
    <source>
        <dbReference type="ARBA" id="ARBA00022989"/>
    </source>
</evidence>
<keyword evidence="6" id="KW-0472">Membrane</keyword>
<evidence type="ECO:0000256" key="1">
    <source>
        <dbReference type="ARBA" id="ARBA00004141"/>
    </source>
</evidence>
<dbReference type="EMBL" id="FODJ01000015">
    <property type="protein sequence ID" value="SEO87152.1"/>
    <property type="molecule type" value="Genomic_DNA"/>
</dbReference>
<dbReference type="Pfam" id="PF05128">
    <property type="entry name" value="DUF697"/>
    <property type="match status" value="1"/>
</dbReference>
<proteinExistence type="predicted"/>
<feature type="domain" description="G" evidence="7">
    <location>
        <begin position="30"/>
        <end position="138"/>
    </location>
</feature>
<keyword evidence="2" id="KW-0812">Transmembrane</keyword>
<keyword evidence="5" id="KW-0342">GTP-binding</keyword>
<dbReference type="Proteomes" id="UP000199300">
    <property type="component" value="Unassembled WGS sequence"/>
</dbReference>
<sequence>MTTFDDKEFDHIYEQEINAINEQLEQEIVLALIGDVNSGKSSTINQLMGDDVARVGAQPGETRGIKKYNYKDKIIFADTPGLDDINQAHSKETLAFYKEADIVLFFLNAAGTVFSDGEKQALEKIEAVNKNIIIVLNKIDAADNIPDLVNYIQAHTKAKYKVTPVSSRTGENIDILAIHILAVLKSKKKDVLFAKYLKEKATVANKWINAAAVSATAVGAAPLPGADIIPLTGIQVGLMVKLATLYEKPMTKDRAKELAIATFTGNIGRGVFRQVTKFIPGAGSIAGASIAGSMTLGLGHSIKYAYENNIDLDTNGLKSIYALFMRDKQKQLES</sequence>
<evidence type="ECO:0000256" key="5">
    <source>
        <dbReference type="ARBA" id="ARBA00023134"/>
    </source>
</evidence>
<protein>
    <submittedName>
        <fullName evidence="8">GTP-binding protein Era</fullName>
    </submittedName>
</protein>
<keyword evidence="4" id="KW-1133">Transmembrane helix</keyword>
<dbReference type="GO" id="GO:0002098">
    <property type="term" value="P:tRNA wobble uridine modification"/>
    <property type="evidence" value="ECO:0007669"/>
    <property type="project" value="TreeGrafter"/>
</dbReference>
<dbReference type="InterPro" id="IPR005225">
    <property type="entry name" value="Small_GTP-bd"/>
</dbReference>
<dbReference type="OrthoDB" id="2449499at2"/>
<name>A0A1H8T8C0_9BACI</name>
<dbReference type="InterPro" id="IPR021147">
    <property type="entry name" value="DUF697"/>
</dbReference>
<gene>
    <name evidence="8" type="ORF">SAMN04488134_11518</name>
</gene>
<keyword evidence="3" id="KW-0547">Nucleotide-binding</keyword>
<organism evidence="8 9">
    <name type="scientific">Amphibacillus marinus</name>
    <dbReference type="NCBI Taxonomy" id="872970"/>
    <lineage>
        <taxon>Bacteria</taxon>
        <taxon>Bacillati</taxon>
        <taxon>Bacillota</taxon>
        <taxon>Bacilli</taxon>
        <taxon>Bacillales</taxon>
        <taxon>Bacillaceae</taxon>
        <taxon>Amphibacillus</taxon>
    </lineage>
</organism>
<dbReference type="SUPFAM" id="SSF52540">
    <property type="entry name" value="P-loop containing nucleoside triphosphate hydrolases"/>
    <property type="match status" value="1"/>
</dbReference>
<evidence type="ECO:0000256" key="6">
    <source>
        <dbReference type="ARBA" id="ARBA00023136"/>
    </source>
</evidence>
<dbReference type="GO" id="GO:0030488">
    <property type="term" value="P:tRNA methylation"/>
    <property type="evidence" value="ECO:0007669"/>
    <property type="project" value="TreeGrafter"/>
</dbReference>
<comment type="subcellular location">
    <subcellularLocation>
        <location evidence="1">Membrane</location>
        <topology evidence="1">Multi-pass membrane protein</topology>
    </subcellularLocation>
</comment>
<evidence type="ECO:0000256" key="3">
    <source>
        <dbReference type="ARBA" id="ARBA00022741"/>
    </source>
</evidence>
<dbReference type="GO" id="GO:0005737">
    <property type="term" value="C:cytoplasm"/>
    <property type="evidence" value="ECO:0007669"/>
    <property type="project" value="TreeGrafter"/>
</dbReference>
<accession>A0A1H8T8C0</accession>
<dbReference type="GO" id="GO:0016020">
    <property type="term" value="C:membrane"/>
    <property type="evidence" value="ECO:0007669"/>
    <property type="project" value="UniProtKB-SubCell"/>
</dbReference>
<dbReference type="RefSeq" id="WP_091500084.1">
    <property type="nucleotide sequence ID" value="NZ_FODJ01000015.1"/>
</dbReference>
<keyword evidence="9" id="KW-1185">Reference proteome</keyword>
<dbReference type="AlphaFoldDB" id="A0A1H8T8C0"/>
<dbReference type="STRING" id="872970.SAMN04488134_11518"/>
<reference evidence="8 9" key="1">
    <citation type="submission" date="2016-10" db="EMBL/GenBank/DDBJ databases">
        <authorList>
            <person name="de Groot N.N."/>
        </authorList>
    </citation>
    <scope>NUCLEOTIDE SEQUENCE [LARGE SCALE GENOMIC DNA]</scope>
    <source>
        <strain evidence="8 9">CGMCC 1.10434</strain>
    </source>
</reference>
<dbReference type="GO" id="GO:0005525">
    <property type="term" value="F:GTP binding"/>
    <property type="evidence" value="ECO:0007669"/>
    <property type="project" value="UniProtKB-KW"/>
</dbReference>
<dbReference type="Pfam" id="PF01926">
    <property type="entry name" value="MMR_HSR1"/>
    <property type="match status" value="1"/>
</dbReference>
<evidence type="ECO:0000313" key="8">
    <source>
        <dbReference type="EMBL" id="SEO87152.1"/>
    </source>
</evidence>
<dbReference type="InterPro" id="IPR027417">
    <property type="entry name" value="P-loop_NTPase"/>
</dbReference>
<evidence type="ECO:0000313" key="9">
    <source>
        <dbReference type="Proteomes" id="UP000199300"/>
    </source>
</evidence>
<evidence type="ECO:0000256" key="2">
    <source>
        <dbReference type="ARBA" id="ARBA00022692"/>
    </source>
</evidence>